<evidence type="ECO:0000313" key="5">
    <source>
        <dbReference type="EMBL" id="SFB88806.1"/>
    </source>
</evidence>
<evidence type="ECO:0000313" key="6">
    <source>
        <dbReference type="Proteomes" id="UP000198862"/>
    </source>
</evidence>
<dbReference type="SUPFAM" id="SSF82171">
    <property type="entry name" value="DPP6 N-terminal domain-like"/>
    <property type="match status" value="1"/>
</dbReference>
<dbReference type="InterPro" id="IPR011042">
    <property type="entry name" value="6-blade_b-propeller_TolB-like"/>
</dbReference>
<accession>A0A1I1EQ43</accession>
<dbReference type="OrthoDB" id="1204817at2"/>
<reference evidence="5 6" key="1">
    <citation type="submission" date="2016-10" db="EMBL/GenBank/DDBJ databases">
        <authorList>
            <person name="de Groot N.N."/>
        </authorList>
    </citation>
    <scope>NUCLEOTIDE SEQUENCE [LARGE SCALE GENOMIC DNA]</scope>
    <source>
        <strain evidence="5 6">DSM 6059</strain>
    </source>
</reference>
<keyword evidence="1" id="KW-0732">Signal</keyword>
<dbReference type="Pfam" id="PF16130">
    <property type="entry name" value="DUF4842"/>
    <property type="match status" value="1"/>
</dbReference>
<gene>
    <name evidence="5" type="ORF">SAMN02745724_00371</name>
</gene>
<dbReference type="InterPro" id="IPR032295">
    <property type="entry name" value="DUF4842"/>
</dbReference>
<feature type="domain" description="DUF6923" evidence="4">
    <location>
        <begin position="36"/>
        <end position="255"/>
    </location>
</feature>
<dbReference type="STRING" id="1123010.SAMN02745724_00371"/>
<dbReference type="Proteomes" id="UP000198862">
    <property type="component" value="Unassembled WGS sequence"/>
</dbReference>
<protein>
    <submittedName>
        <fullName evidence="5">LruC domain-containing protein</fullName>
    </submittedName>
</protein>
<sequence>MKRCQILRSLFLGIASLSAQAGEPFNSCPSKAFLVQDTTARLYGVNLVSGNAPELTSDMGTNSKVNGFGFSVHDRYLYGWGYEAGSLVRIGVDYQVEPLSLINNPGGNYYVGDVSVQENAYYFYKKGASSGLYRVPLDETSSEYLEVSKITDGSALNLTIFDFAFHPDTHLAYSVDKNGDLHRIDVNSGTSISLGNVGQSGTFGAVYFDVEGTFYISRNKDGHIFRINVANSNPTAELFALGPNSGNNDGARCATAPLIDEDDTAIDFGDAPTSYGLTLADNGARHEFDATGLYLGSIVNGESTPKAVDDSDDGVQFITGLEVGLDTLMLVTSSSVGYLNAWFDWNQNGEFDNSEQAVISKSLVAGENHILLEVPNNALVGSTWMRFRVTENPTVTANGGVSNGEVEDYQQNITDPGMSTTYYPGASSWVSLAYEDLWPETGDYDFNDVVLNYRTTVNKVGSNVIRYVIEGELNAVGAGYHNGFAVRFKNLPSGYVNTSLIRHEIGGVIQSGIALESGRSEAILIVIPDTKTVYSSACTYFRTNGCESDPKISFKITLPLSTFIDSSIAPLGLLDPFIFAVNGFAHGDYVNINNARSWEVHLKNKEPTEAFDLNLLTLEDDASNVESGFYYQTENGLPWAMEVGVNWSHPKENVDLIIAYPLFNSFARSSGVDNSLWFNSPDSSKVINN</sequence>
<organism evidence="5 6">
    <name type="scientific">Pseudoalteromonas denitrificans DSM 6059</name>
    <dbReference type="NCBI Taxonomy" id="1123010"/>
    <lineage>
        <taxon>Bacteria</taxon>
        <taxon>Pseudomonadati</taxon>
        <taxon>Pseudomonadota</taxon>
        <taxon>Gammaproteobacteria</taxon>
        <taxon>Alteromonadales</taxon>
        <taxon>Pseudoalteromonadaceae</taxon>
        <taxon>Pseudoalteromonas</taxon>
    </lineage>
</organism>
<keyword evidence="6" id="KW-1185">Reference proteome</keyword>
<feature type="domain" description="DUF4842" evidence="2">
    <location>
        <begin position="463"/>
        <end position="678"/>
    </location>
</feature>
<dbReference type="EMBL" id="FOLO01000002">
    <property type="protein sequence ID" value="SFB88806.1"/>
    <property type="molecule type" value="Genomic_DNA"/>
</dbReference>
<dbReference type="RefSeq" id="WP_091979308.1">
    <property type="nucleotide sequence ID" value="NZ_FOLO01000002.1"/>
</dbReference>
<evidence type="ECO:0000259" key="4">
    <source>
        <dbReference type="Pfam" id="PF21959"/>
    </source>
</evidence>
<feature type="domain" description="GEVED" evidence="3">
    <location>
        <begin position="338"/>
        <end position="410"/>
    </location>
</feature>
<dbReference type="InterPro" id="IPR031025">
    <property type="entry name" value="LruC_dom"/>
</dbReference>
<dbReference type="AlphaFoldDB" id="A0A1I1EQ43"/>
<dbReference type="NCBIfam" id="TIGR04456">
    <property type="entry name" value="LruC_dom"/>
    <property type="match status" value="1"/>
</dbReference>
<dbReference type="InterPro" id="IPR045474">
    <property type="entry name" value="GEVED"/>
</dbReference>
<feature type="chain" id="PRO_5011749946" evidence="1">
    <location>
        <begin position="22"/>
        <end position="689"/>
    </location>
</feature>
<feature type="signal peptide" evidence="1">
    <location>
        <begin position="1"/>
        <end position="21"/>
    </location>
</feature>
<dbReference type="Pfam" id="PF20009">
    <property type="entry name" value="GEVED"/>
    <property type="match status" value="1"/>
</dbReference>
<proteinExistence type="predicted"/>
<name>A0A1I1EQ43_9GAMM</name>
<dbReference type="Pfam" id="PF21959">
    <property type="entry name" value="DUF6923"/>
    <property type="match status" value="1"/>
</dbReference>
<dbReference type="InterPro" id="IPR054215">
    <property type="entry name" value="DUF6923"/>
</dbReference>
<evidence type="ECO:0000259" key="2">
    <source>
        <dbReference type="Pfam" id="PF16130"/>
    </source>
</evidence>
<evidence type="ECO:0000259" key="3">
    <source>
        <dbReference type="Pfam" id="PF20009"/>
    </source>
</evidence>
<dbReference type="Gene3D" id="2.120.10.30">
    <property type="entry name" value="TolB, C-terminal domain"/>
    <property type="match status" value="1"/>
</dbReference>
<evidence type="ECO:0000256" key="1">
    <source>
        <dbReference type="SAM" id="SignalP"/>
    </source>
</evidence>